<keyword evidence="7" id="KW-1185">Reference proteome</keyword>
<dbReference type="EMBL" id="JACEIK010000527">
    <property type="protein sequence ID" value="MCD7458552.1"/>
    <property type="molecule type" value="Genomic_DNA"/>
</dbReference>
<dbReference type="EC" id="2.4.1.-" evidence="5"/>
<dbReference type="SUPFAM" id="SSF53448">
    <property type="entry name" value="Nucleotide-diphospho-sugar transferases"/>
    <property type="match status" value="1"/>
</dbReference>
<comment type="caution">
    <text evidence="6">The sequence shown here is derived from an EMBL/GenBank/DDBJ whole genome shotgun (WGS) entry which is preliminary data.</text>
</comment>
<sequence length="104" mass="12016">MFWHISVVVNSTVSTAKDPEKIVFHIVTDSLNLPAMSMWFLMNPPGKATVQIQSIDSFEWFSTKYNEDLQKQKGLDPRYTSALNHLRFLSADIFLREQNCVPRP</sequence>
<dbReference type="Gene3D" id="3.90.550.10">
    <property type="entry name" value="Spore Coat Polysaccharide Biosynthesis Protein SpsA, Chain A"/>
    <property type="match status" value="1"/>
</dbReference>
<keyword evidence="3 5" id="KW-0328">Glycosyltransferase</keyword>
<accession>A0ABS8SIH2</accession>
<proteinExistence type="inferred from homology"/>
<protein>
    <recommendedName>
        <fullName evidence="5">Hexosyltransferase</fullName>
        <ecNumber evidence="5">2.4.1.-</ecNumber>
    </recommendedName>
</protein>
<evidence type="ECO:0000256" key="3">
    <source>
        <dbReference type="ARBA" id="ARBA00022676"/>
    </source>
</evidence>
<dbReference type="Proteomes" id="UP000823775">
    <property type="component" value="Unassembled WGS sequence"/>
</dbReference>
<dbReference type="PANTHER" id="PTHR32116:SF0">
    <property type="entry name" value="GALACTURONOSYLTRANSFERASE 6-RELATED"/>
    <property type="match status" value="1"/>
</dbReference>
<evidence type="ECO:0000256" key="1">
    <source>
        <dbReference type="ARBA" id="ARBA00004877"/>
    </source>
</evidence>
<evidence type="ECO:0000313" key="6">
    <source>
        <dbReference type="EMBL" id="MCD7458552.1"/>
    </source>
</evidence>
<evidence type="ECO:0000256" key="4">
    <source>
        <dbReference type="ARBA" id="ARBA00022679"/>
    </source>
</evidence>
<comment type="subcellular location">
    <subcellularLocation>
        <location evidence="5">Golgi apparatus membrane</location>
        <topology evidence="5">Single-pass type II membrane protein</topology>
    </subcellularLocation>
</comment>
<dbReference type="InterPro" id="IPR029044">
    <property type="entry name" value="Nucleotide-diphossugar_trans"/>
</dbReference>
<reference evidence="6 7" key="1">
    <citation type="journal article" date="2021" name="BMC Genomics">
        <title>Datura genome reveals duplications of psychoactive alkaloid biosynthetic genes and high mutation rate following tissue culture.</title>
        <authorList>
            <person name="Rajewski A."/>
            <person name="Carter-House D."/>
            <person name="Stajich J."/>
            <person name="Litt A."/>
        </authorList>
    </citation>
    <scope>NUCLEOTIDE SEQUENCE [LARGE SCALE GENOMIC DNA]</scope>
    <source>
        <strain evidence="6">AR-01</strain>
    </source>
</reference>
<name>A0ABS8SIH2_DATST</name>
<comment type="similarity">
    <text evidence="2 5">Belongs to the glycosyltransferase 8 family.</text>
</comment>
<keyword evidence="4" id="KW-0808">Transferase</keyword>
<dbReference type="PANTHER" id="PTHR32116">
    <property type="entry name" value="GALACTURONOSYLTRANSFERASE 4-RELATED"/>
    <property type="match status" value="1"/>
</dbReference>
<evidence type="ECO:0000256" key="2">
    <source>
        <dbReference type="ARBA" id="ARBA00006351"/>
    </source>
</evidence>
<evidence type="ECO:0000313" key="7">
    <source>
        <dbReference type="Proteomes" id="UP000823775"/>
    </source>
</evidence>
<dbReference type="Pfam" id="PF01501">
    <property type="entry name" value="Glyco_transf_8"/>
    <property type="match status" value="1"/>
</dbReference>
<keyword evidence="5" id="KW-0333">Golgi apparatus</keyword>
<dbReference type="InterPro" id="IPR029993">
    <property type="entry name" value="GAUT"/>
</dbReference>
<keyword evidence="5" id="KW-0961">Cell wall biogenesis/degradation</keyword>
<gene>
    <name evidence="6" type="ORF">HAX54_038565</name>
</gene>
<organism evidence="6 7">
    <name type="scientific">Datura stramonium</name>
    <name type="common">Jimsonweed</name>
    <name type="synonym">Common thornapple</name>
    <dbReference type="NCBI Taxonomy" id="4076"/>
    <lineage>
        <taxon>Eukaryota</taxon>
        <taxon>Viridiplantae</taxon>
        <taxon>Streptophyta</taxon>
        <taxon>Embryophyta</taxon>
        <taxon>Tracheophyta</taxon>
        <taxon>Spermatophyta</taxon>
        <taxon>Magnoliopsida</taxon>
        <taxon>eudicotyledons</taxon>
        <taxon>Gunneridae</taxon>
        <taxon>Pentapetalae</taxon>
        <taxon>asterids</taxon>
        <taxon>lamiids</taxon>
        <taxon>Solanales</taxon>
        <taxon>Solanaceae</taxon>
        <taxon>Solanoideae</taxon>
        <taxon>Datureae</taxon>
        <taxon>Datura</taxon>
    </lineage>
</organism>
<dbReference type="InterPro" id="IPR002495">
    <property type="entry name" value="Glyco_trans_8"/>
</dbReference>
<evidence type="ECO:0000256" key="5">
    <source>
        <dbReference type="RuleBase" id="RU362027"/>
    </source>
</evidence>
<comment type="pathway">
    <text evidence="1 5">Glycan metabolism; pectin biosynthesis.</text>
</comment>